<dbReference type="AlphaFoldDB" id="A0A5C3N4G2"/>
<protein>
    <submittedName>
        <fullName evidence="1">Uncharacterized protein</fullName>
    </submittedName>
</protein>
<proteinExistence type="predicted"/>
<name>A0A5C3N4G2_9AGAM</name>
<reference evidence="1 2" key="1">
    <citation type="journal article" date="2019" name="Nat. Ecol. Evol.">
        <title>Megaphylogeny resolves global patterns of mushroom evolution.</title>
        <authorList>
            <person name="Varga T."/>
            <person name="Krizsan K."/>
            <person name="Foldi C."/>
            <person name="Dima B."/>
            <person name="Sanchez-Garcia M."/>
            <person name="Sanchez-Ramirez S."/>
            <person name="Szollosi G.J."/>
            <person name="Szarkandi J.G."/>
            <person name="Papp V."/>
            <person name="Albert L."/>
            <person name="Andreopoulos W."/>
            <person name="Angelini C."/>
            <person name="Antonin V."/>
            <person name="Barry K.W."/>
            <person name="Bougher N.L."/>
            <person name="Buchanan P."/>
            <person name="Buyck B."/>
            <person name="Bense V."/>
            <person name="Catcheside P."/>
            <person name="Chovatia M."/>
            <person name="Cooper J."/>
            <person name="Damon W."/>
            <person name="Desjardin D."/>
            <person name="Finy P."/>
            <person name="Geml J."/>
            <person name="Haridas S."/>
            <person name="Hughes K."/>
            <person name="Justo A."/>
            <person name="Karasinski D."/>
            <person name="Kautmanova I."/>
            <person name="Kiss B."/>
            <person name="Kocsube S."/>
            <person name="Kotiranta H."/>
            <person name="LaButti K.M."/>
            <person name="Lechner B.E."/>
            <person name="Liimatainen K."/>
            <person name="Lipzen A."/>
            <person name="Lukacs Z."/>
            <person name="Mihaltcheva S."/>
            <person name="Morgado L.N."/>
            <person name="Niskanen T."/>
            <person name="Noordeloos M.E."/>
            <person name="Ohm R.A."/>
            <person name="Ortiz-Santana B."/>
            <person name="Ovrebo C."/>
            <person name="Racz N."/>
            <person name="Riley R."/>
            <person name="Savchenko A."/>
            <person name="Shiryaev A."/>
            <person name="Soop K."/>
            <person name="Spirin V."/>
            <person name="Szebenyi C."/>
            <person name="Tomsovsky M."/>
            <person name="Tulloss R.E."/>
            <person name="Uehling J."/>
            <person name="Grigoriev I.V."/>
            <person name="Vagvolgyi C."/>
            <person name="Papp T."/>
            <person name="Martin F.M."/>
            <person name="Miettinen O."/>
            <person name="Hibbett D.S."/>
            <person name="Nagy L.G."/>
        </authorList>
    </citation>
    <scope>NUCLEOTIDE SEQUENCE [LARGE SCALE GENOMIC DNA]</scope>
    <source>
        <strain evidence="1 2">OMC1185</strain>
    </source>
</reference>
<gene>
    <name evidence="1" type="ORF">OE88DRAFT_206128</name>
</gene>
<accession>A0A5C3N4G2</accession>
<sequence length="131" mass="14599">MLCLPYRPVLSIDIRLEFAALLSWTGMLWDSTIHSSTSRCLSEASTSLARFRTTACLPAFVSIVGQQAVTVPVWILSRVSCLPGGGLSKARYSRRHSCFTRPRLRTWIQKAYITGGSRRPIFCATPCLTFV</sequence>
<organism evidence="1 2">
    <name type="scientific">Heliocybe sulcata</name>
    <dbReference type="NCBI Taxonomy" id="5364"/>
    <lineage>
        <taxon>Eukaryota</taxon>
        <taxon>Fungi</taxon>
        <taxon>Dikarya</taxon>
        <taxon>Basidiomycota</taxon>
        <taxon>Agaricomycotina</taxon>
        <taxon>Agaricomycetes</taxon>
        <taxon>Gloeophyllales</taxon>
        <taxon>Gloeophyllaceae</taxon>
        <taxon>Heliocybe</taxon>
    </lineage>
</organism>
<evidence type="ECO:0000313" key="2">
    <source>
        <dbReference type="Proteomes" id="UP000305948"/>
    </source>
</evidence>
<keyword evidence="2" id="KW-1185">Reference proteome</keyword>
<dbReference type="Proteomes" id="UP000305948">
    <property type="component" value="Unassembled WGS sequence"/>
</dbReference>
<evidence type="ECO:0000313" key="1">
    <source>
        <dbReference type="EMBL" id="TFK51028.1"/>
    </source>
</evidence>
<dbReference type="EMBL" id="ML213512">
    <property type="protein sequence ID" value="TFK51028.1"/>
    <property type="molecule type" value="Genomic_DNA"/>
</dbReference>